<dbReference type="AlphaFoldDB" id="A0AAN8FCF8"/>
<evidence type="ECO:0000313" key="2">
    <source>
        <dbReference type="EMBL" id="KAK5974450.1"/>
    </source>
</evidence>
<accession>A0AAN8FCF8</accession>
<feature type="compositionally biased region" description="Polar residues" evidence="1">
    <location>
        <begin position="199"/>
        <end position="211"/>
    </location>
</feature>
<dbReference type="EMBL" id="WIXE01014225">
    <property type="protein sequence ID" value="KAK5974450.1"/>
    <property type="molecule type" value="Genomic_DNA"/>
</dbReference>
<feature type="region of interest" description="Disordered" evidence="1">
    <location>
        <begin position="192"/>
        <end position="211"/>
    </location>
</feature>
<keyword evidence="3" id="KW-1185">Reference proteome</keyword>
<comment type="caution">
    <text evidence="2">The sequence shown here is derived from an EMBL/GenBank/DDBJ whole genome shotgun (WGS) entry which is preliminary data.</text>
</comment>
<proteinExistence type="predicted"/>
<evidence type="ECO:0000313" key="3">
    <source>
        <dbReference type="Proteomes" id="UP001331761"/>
    </source>
</evidence>
<feature type="region of interest" description="Disordered" evidence="1">
    <location>
        <begin position="151"/>
        <end position="171"/>
    </location>
</feature>
<evidence type="ECO:0000256" key="1">
    <source>
        <dbReference type="SAM" id="MobiDB-lite"/>
    </source>
</evidence>
<sequence length="251" mass="27645">MEQQSIQKPVNYILSKEYGRCLTKSQAQRNVGRIRPTYSSTALALTRPHGMIFNLQTPDGGRGRFAVLSDGSHNSPLTSYTSLSNSITKPLLNPLEQINAYTSTESFQTCCSNSVCFHHSKCDTMQSNGKNSYFDGVPASWQPTACSATTENETSWLPSSQGSPLSQCTRRNENSKEEYSCQRLGYQRIDALPSPPLSGEQSPDGYNSATAGIPASVSQPHYPSNITPPIEGCTQENEIDYSLFDEFFVRT</sequence>
<protein>
    <submittedName>
        <fullName evidence="2">Uncharacterized protein</fullName>
    </submittedName>
</protein>
<organism evidence="2 3">
    <name type="scientific">Trichostrongylus colubriformis</name>
    <name type="common">Black scour worm</name>
    <dbReference type="NCBI Taxonomy" id="6319"/>
    <lineage>
        <taxon>Eukaryota</taxon>
        <taxon>Metazoa</taxon>
        <taxon>Ecdysozoa</taxon>
        <taxon>Nematoda</taxon>
        <taxon>Chromadorea</taxon>
        <taxon>Rhabditida</taxon>
        <taxon>Rhabditina</taxon>
        <taxon>Rhabditomorpha</taxon>
        <taxon>Strongyloidea</taxon>
        <taxon>Trichostrongylidae</taxon>
        <taxon>Trichostrongylus</taxon>
    </lineage>
</organism>
<feature type="compositionally biased region" description="Polar residues" evidence="1">
    <location>
        <begin position="151"/>
        <end position="169"/>
    </location>
</feature>
<dbReference type="Proteomes" id="UP001331761">
    <property type="component" value="Unassembled WGS sequence"/>
</dbReference>
<name>A0AAN8FCF8_TRICO</name>
<gene>
    <name evidence="2" type="ORF">GCK32_014158</name>
</gene>
<reference evidence="2 3" key="1">
    <citation type="submission" date="2019-10" db="EMBL/GenBank/DDBJ databases">
        <title>Assembly and Annotation for the nematode Trichostrongylus colubriformis.</title>
        <authorList>
            <person name="Martin J."/>
        </authorList>
    </citation>
    <scope>NUCLEOTIDE SEQUENCE [LARGE SCALE GENOMIC DNA]</scope>
    <source>
        <strain evidence="2">G859</strain>
        <tissue evidence="2">Whole worm</tissue>
    </source>
</reference>